<feature type="region of interest" description="Disordered" evidence="1">
    <location>
        <begin position="145"/>
        <end position="174"/>
    </location>
</feature>
<keyword evidence="3" id="KW-1185">Reference proteome</keyword>
<gene>
    <name evidence="2" type="ORF">GCM10022287_24060</name>
</gene>
<organism evidence="2 3">
    <name type="scientific">Gryllotalpicola koreensis</name>
    <dbReference type="NCBI Taxonomy" id="993086"/>
    <lineage>
        <taxon>Bacteria</taxon>
        <taxon>Bacillati</taxon>
        <taxon>Actinomycetota</taxon>
        <taxon>Actinomycetes</taxon>
        <taxon>Micrococcales</taxon>
        <taxon>Microbacteriaceae</taxon>
        <taxon>Gryllotalpicola</taxon>
    </lineage>
</organism>
<evidence type="ECO:0000313" key="3">
    <source>
        <dbReference type="Proteomes" id="UP001501079"/>
    </source>
</evidence>
<sequence length="174" mass="17805">MTSNITATEKGRNLELTVGDPGDPESIVLTIKPLSSDVGARLLGLWAGIALATTDTAVEDANDLARTVIGAEWEKFESLRAAEQTDVINAAFFWNVQGGGIDLVNEMLRDGLPKAQTALASANGYAQEFSLLTTLLNGASANGTLAPAGTGGTTSQPGTDASSSTPTVPPTSAN</sequence>
<reference evidence="3" key="1">
    <citation type="journal article" date="2019" name="Int. J. Syst. Evol. Microbiol.">
        <title>The Global Catalogue of Microorganisms (GCM) 10K type strain sequencing project: providing services to taxonomists for standard genome sequencing and annotation.</title>
        <authorList>
            <consortium name="The Broad Institute Genomics Platform"/>
            <consortium name="The Broad Institute Genome Sequencing Center for Infectious Disease"/>
            <person name="Wu L."/>
            <person name="Ma J."/>
        </authorList>
    </citation>
    <scope>NUCLEOTIDE SEQUENCE [LARGE SCALE GENOMIC DNA]</scope>
    <source>
        <strain evidence="3">JCM 17591</strain>
    </source>
</reference>
<dbReference type="Proteomes" id="UP001501079">
    <property type="component" value="Unassembled WGS sequence"/>
</dbReference>
<protein>
    <submittedName>
        <fullName evidence="2">Uncharacterized protein</fullName>
    </submittedName>
</protein>
<dbReference type="RefSeq" id="WP_344754708.1">
    <property type="nucleotide sequence ID" value="NZ_BAABBW010000004.1"/>
</dbReference>
<accession>A0ABP8A2X9</accession>
<name>A0ABP8A2X9_9MICO</name>
<evidence type="ECO:0000313" key="2">
    <source>
        <dbReference type="EMBL" id="GAA4176592.1"/>
    </source>
</evidence>
<feature type="compositionally biased region" description="Low complexity" evidence="1">
    <location>
        <begin position="162"/>
        <end position="174"/>
    </location>
</feature>
<comment type="caution">
    <text evidence="2">The sequence shown here is derived from an EMBL/GenBank/DDBJ whole genome shotgun (WGS) entry which is preliminary data.</text>
</comment>
<proteinExistence type="predicted"/>
<dbReference type="EMBL" id="BAABBW010000004">
    <property type="protein sequence ID" value="GAA4176592.1"/>
    <property type="molecule type" value="Genomic_DNA"/>
</dbReference>
<evidence type="ECO:0000256" key="1">
    <source>
        <dbReference type="SAM" id="MobiDB-lite"/>
    </source>
</evidence>